<reference evidence="16 17" key="1">
    <citation type="submission" date="2024-04" db="EMBL/GenBank/DDBJ databases">
        <title>The reference genome of an endangered Asteraceae, Deinandra increscens subsp. villosa, native to the Central Coast of California.</title>
        <authorList>
            <person name="Guilliams M."/>
            <person name="Hasenstab-Lehman K."/>
            <person name="Meyer R."/>
            <person name="Mcevoy S."/>
        </authorList>
    </citation>
    <scope>NUCLEOTIDE SEQUENCE [LARGE SCALE GENOMIC DNA]</scope>
    <source>
        <tissue evidence="16">Leaf</tissue>
    </source>
</reference>
<accession>A0AAP0CVU0</accession>
<keyword evidence="8" id="KW-0965">Cell junction</keyword>
<evidence type="ECO:0000256" key="4">
    <source>
        <dbReference type="ARBA" id="ARBA00022581"/>
    </source>
</evidence>
<evidence type="ECO:0000256" key="10">
    <source>
        <dbReference type="ARBA" id="ARBA00023136"/>
    </source>
</evidence>
<evidence type="ECO:0000256" key="11">
    <source>
        <dbReference type="ARBA" id="ARBA00023157"/>
    </source>
</evidence>
<dbReference type="InterPro" id="IPR038408">
    <property type="entry name" value="GNK2_sf"/>
</dbReference>
<evidence type="ECO:0000256" key="14">
    <source>
        <dbReference type="SAM" id="SignalP"/>
    </source>
</evidence>
<evidence type="ECO:0000313" key="16">
    <source>
        <dbReference type="EMBL" id="KAK9060204.1"/>
    </source>
</evidence>
<evidence type="ECO:0000256" key="3">
    <source>
        <dbReference type="ARBA" id="ARBA00022475"/>
    </source>
</evidence>
<keyword evidence="4" id="KW-0945">Host-virus interaction</keyword>
<keyword evidence="9" id="KW-1133">Transmembrane helix</keyword>
<evidence type="ECO:0000256" key="8">
    <source>
        <dbReference type="ARBA" id="ARBA00022949"/>
    </source>
</evidence>
<feature type="chain" id="PRO_5042822187" description="Gnk2-homologous domain-containing protein" evidence="14">
    <location>
        <begin position="27"/>
        <end position="298"/>
    </location>
</feature>
<keyword evidence="10" id="KW-0472">Membrane</keyword>
<dbReference type="PANTHER" id="PTHR32080:SF43">
    <property type="entry name" value="GNK2-LIKE DOMAIN-CONTAINING PROTEIN"/>
    <property type="match status" value="1"/>
</dbReference>
<sequence>MFQQTLSLSFLLSSFILISTLSWVSAADSNVVYVQCSQLNFTSNTPYESNVNSLLTSLIASASLYNFNKFQISPQDCVIYGLFQCRGDVTSPNCKDCVANAISQLKTTCPMSTGGQIQLEGCFVKYDNTTFFGAQEKTELSKRCGPAMGYNSDVSNRIDVALANLVGGNGQYFRDSDYGSIQGVAQCLQDLSLSDCQDCLLEASGRLRSECATSTWGEMYLGKCNIRYADMGNGNLGNNGTSSSNKSNGGGAKTPWEWIITGATALAALLSAGGVHLYHKSSKTTTTTTNTTNHGTLP</sequence>
<name>A0AAP0CVU0_9ASTR</name>
<keyword evidence="6 14" id="KW-0732">Signal</keyword>
<evidence type="ECO:0000259" key="15">
    <source>
        <dbReference type="PROSITE" id="PS51473"/>
    </source>
</evidence>
<dbReference type="Gene3D" id="3.30.430.20">
    <property type="entry name" value="Gnk2 domain, C-X8-C-X2-C motif"/>
    <property type="match status" value="2"/>
</dbReference>
<dbReference type="GO" id="GO:0009506">
    <property type="term" value="C:plasmodesma"/>
    <property type="evidence" value="ECO:0007669"/>
    <property type="project" value="UniProtKB-SubCell"/>
</dbReference>
<feature type="domain" description="Gnk2-homologous" evidence="15">
    <location>
        <begin position="132"/>
        <end position="233"/>
    </location>
</feature>
<evidence type="ECO:0000256" key="7">
    <source>
        <dbReference type="ARBA" id="ARBA00022737"/>
    </source>
</evidence>
<evidence type="ECO:0000256" key="6">
    <source>
        <dbReference type="ARBA" id="ARBA00022729"/>
    </source>
</evidence>
<protein>
    <recommendedName>
        <fullName evidence="15">Gnk2-homologous domain-containing protein</fullName>
    </recommendedName>
</protein>
<evidence type="ECO:0000256" key="5">
    <source>
        <dbReference type="ARBA" id="ARBA00022692"/>
    </source>
</evidence>
<keyword evidence="7" id="KW-0677">Repeat</keyword>
<dbReference type="FunFam" id="3.30.430.20:FF:000001">
    <property type="entry name" value="cysteine-rich repeat secretory protein 3"/>
    <property type="match status" value="1"/>
</dbReference>
<keyword evidence="2" id="KW-0813">Transport</keyword>
<feature type="signal peptide" evidence="14">
    <location>
        <begin position="1"/>
        <end position="26"/>
    </location>
</feature>
<gene>
    <name evidence="16" type="ORF">SSX86_020908</name>
</gene>
<dbReference type="InterPro" id="IPR002902">
    <property type="entry name" value="GNK2"/>
</dbReference>
<comment type="caution">
    <text evidence="16">The sequence shown here is derived from an EMBL/GenBank/DDBJ whole genome shotgun (WGS) entry which is preliminary data.</text>
</comment>
<dbReference type="CDD" id="cd23509">
    <property type="entry name" value="Gnk2-like"/>
    <property type="match status" value="2"/>
</dbReference>
<dbReference type="PANTHER" id="PTHR32080">
    <property type="entry name" value="ANTIFUNGAL PROTEIN GINKBILOBIN-2-LIKE"/>
    <property type="match status" value="1"/>
</dbReference>
<dbReference type="GO" id="GO:0042742">
    <property type="term" value="P:defense response to bacterium"/>
    <property type="evidence" value="ECO:0007669"/>
    <property type="project" value="TreeGrafter"/>
</dbReference>
<organism evidence="16 17">
    <name type="scientific">Deinandra increscens subsp. villosa</name>
    <dbReference type="NCBI Taxonomy" id="3103831"/>
    <lineage>
        <taxon>Eukaryota</taxon>
        <taxon>Viridiplantae</taxon>
        <taxon>Streptophyta</taxon>
        <taxon>Embryophyta</taxon>
        <taxon>Tracheophyta</taxon>
        <taxon>Spermatophyta</taxon>
        <taxon>Magnoliopsida</taxon>
        <taxon>eudicotyledons</taxon>
        <taxon>Gunneridae</taxon>
        <taxon>Pentapetalae</taxon>
        <taxon>asterids</taxon>
        <taxon>campanulids</taxon>
        <taxon>Asterales</taxon>
        <taxon>Asteraceae</taxon>
        <taxon>Asteroideae</taxon>
        <taxon>Heliantheae alliance</taxon>
        <taxon>Madieae</taxon>
        <taxon>Madiinae</taxon>
        <taxon>Deinandra</taxon>
    </lineage>
</organism>
<evidence type="ECO:0000313" key="17">
    <source>
        <dbReference type="Proteomes" id="UP001408789"/>
    </source>
</evidence>
<keyword evidence="17" id="KW-1185">Reference proteome</keyword>
<dbReference type="Pfam" id="PF01657">
    <property type="entry name" value="Stress-antifung"/>
    <property type="match status" value="2"/>
</dbReference>
<keyword evidence="11" id="KW-1015">Disulfide bond</keyword>
<evidence type="ECO:0000256" key="1">
    <source>
        <dbReference type="ARBA" id="ARBA00004251"/>
    </source>
</evidence>
<evidence type="ECO:0000256" key="12">
    <source>
        <dbReference type="ARBA" id="ARBA00024184"/>
    </source>
</evidence>
<comment type="subcellular location">
    <subcellularLocation>
        <location evidence="12">Cell junction</location>
        <location evidence="12">Plasmodesma</location>
    </subcellularLocation>
    <subcellularLocation>
        <location evidence="1">Cell membrane</location>
        <topology evidence="1">Single-pass type I membrane protein</topology>
    </subcellularLocation>
</comment>
<dbReference type="PROSITE" id="PS51473">
    <property type="entry name" value="GNK2"/>
    <property type="match status" value="2"/>
</dbReference>
<dbReference type="Proteomes" id="UP001408789">
    <property type="component" value="Unassembled WGS sequence"/>
</dbReference>
<evidence type="ECO:0000256" key="2">
    <source>
        <dbReference type="ARBA" id="ARBA00022448"/>
    </source>
</evidence>
<comment type="similarity">
    <text evidence="13">Belongs to the cysteine-rich repeat secretory protein family. Plasmodesmata-located proteins (PDLD) subfamily.</text>
</comment>
<dbReference type="AlphaFoldDB" id="A0AAP0CVU0"/>
<proteinExistence type="inferred from homology"/>
<dbReference type="GO" id="GO:0005886">
    <property type="term" value="C:plasma membrane"/>
    <property type="evidence" value="ECO:0007669"/>
    <property type="project" value="UniProtKB-SubCell"/>
</dbReference>
<evidence type="ECO:0000256" key="13">
    <source>
        <dbReference type="ARBA" id="ARBA00038393"/>
    </source>
</evidence>
<dbReference type="InterPro" id="IPR051378">
    <property type="entry name" value="Cell2Cell_Antifungal"/>
</dbReference>
<evidence type="ECO:0000256" key="9">
    <source>
        <dbReference type="ARBA" id="ARBA00022989"/>
    </source>
</evidence>
<keyword evidence="5" id="KW-0812">Transmembrane</keyword>
<feature type="domain" description="Gnk2-homologous" evidence="15">
    <location>
        <begin position="29"/>
        <end position="131"/>
    </location>
</feature>
<keyword evidence="3" id="KW-1003">Cell membrane</keyword>
<dbReference type="EMBL" id="JBCNJP010000020">
    <property type="protein sequence ID" value="KAK9060204.1"/>
    <property type="molecule type" value="Genomic_DNA"/>
</dbReference>